<name>A0A2P6NQW0_9EUKA</name>
<reference evidence="3 4" key="1">
    <citation type="journal article" date="2018" name="Genome Biol. Evol.">
        <title>Multiple Roots of Fruiting Body Formation in Amoebozoa.</title>
        <authorList>
            <person name="Hillmann F."/>
            <person name="Forbes G."/>
            <person name="Novohradska S."/>
            <person name="Ferling I."/>
            <person name="Riege K."/>
            <person name="Groth M."/>
            <person name="Westermann M."/>
            <person name="Marz M."/>
            <person name="Spaller T."/>
            <person name="Winckler T."/>
            <person name="Schaap P."/>
            <person name="Glockner G."/>
        </authorList>
    </citation>
    <scope>NUCLEOTIDE SEQUENCE [LARGE SCALE GENOMIC DNA]</scope>
    <source>
        <strain evidence="3 4">Jena</strain>
    </source>
</reference>
<evidence type="ECO:0000313" key="4">
    <source>
        <dbReference type="Proteomes" id="UP000241769"/>
    </source>
</evidence>
<evidence type="ECO:0000259" key="2">
    <source>
        <dbReference type="PROSITE" id="PS50157"/>
    </source>
</evidence>
<gene>
    <name evidence="3" type="ORF">PROFUN_05480</name>
</gene>
<comment type="caution">
    <text evidence="3">The sequence shown here is derived from an EMBL/GenBank/DDBJ whole genome shotgun (WGS) entry which is preliminary data.</text>
</comment>
<proteinExistence type="predicted"/>
<keyword evidence="1" id="KW-0479">Metal-binding</keyword>
<evidence type="ECO:0000313" key="3">
    <source>
        <dbReference type="EMBL" id="PRP86339.1"/>
    </source>
</evidence>
<accession>A0A2P6NQW0</accession>
<dbReference type="PROSITE" id="PS50157">
    <property type="entry name" value="ZINC_FINGER_C2H2_2"/>
    <property type="match status" value="1"/>
</dbReference>
<feature type="domain" description="C2H2-type" evidence="2">
    <location>
        <begin position="149"/>
        <end position="177"/>
    </location>
</feature>
<dbReference type="Proteomes" id="UP000241769">
    <property type="component" value="Unassembled WGS sequence"/>
</dbReference>
<evidence type="ECO:0000256" key="1">
    <source>
        <dbReference type="PROSITE-ProRule" id="PRU00042"/>
    </source>
</evidence>
<keyword evidence="1" id="KW-0863">Zinc-finger</keyword>
<dbReference type="PROSITE" id="PS00028">
    <property type="entry name" value="ZINC_FINGER_C2H2_1"/>
    <property type="match status" value="1"/>
</dbReference>
<organism evidence="3 4">
    <name type="scientific">Planoprotostelium fungivorum</name>
    <dbReference type="NCBI Taxonomy" id="1890364"/>
    <lineage>
        <taxon>Eukaryota</taxon>
        <taxon>Amoebozoa</taxon>
        <taxon>Evosea</taxon>
        <taxon>Variosea</taxon>
        <taxon>Cavosteliida</taxon>
        <taxon>Cavosteliaceae</taxon>
        <taxon>Planoprotostelium</taxon>
    </lineage>
</organism>
<keyword evidence="1" id="KW-0862">Zinc</keyword>
<dbReference type="EMBL" id="MDYQ01000032">
    <property type="protein sequence ID" value="PRP86339.1"/>
    <property type="molecule type" value="Genomic_DNA"/>
</dbReference>
<dbReference type="InParanoid" id="A0A2P6NQW0"/>
<dbReference type="GO" id="GO:0008270">
    <property type="term" value="F:zinc ion binding"/>
    <property type="evidence" value="ECO:0007669"/>
    <property type="project" value="UniProtKB-KW"/>
</dbReference>
<protein>
    <recommendedName>
        <fullName evidence="2">C2H2-type domain-containing protein</fullName>
    </recommendedName>
</protein>
<keyword evidence="4" id="KW-1185">Reference proteome</keyword>
<dbReference type="AlphaFoldDB" id="A0A2P6NQW0"/>
<sequence>MPRCVGPEFVSGVPDSYDIILVGNTNLPQGAIEEWTTVQTSRSRGPPARRMNLEDQNALDFERQRVFEQEYLKGHSFTQVASEIFNHRLEDDSSEPDLKKQRVDPSYVMAQPDLSSSFNFSGKDAGFLHLPLPTEPKELIDTTLEKPLYSCTHCGQEFKSIGQRRKHCKEVHPTANSKKQAINNNNTLPLVPPSEDDPNGLKSPLIIDNALRTVFGMTQIKKMPGDVRDKRLRIQTLEKRILPKLVEWWGGNTKQLISDLLQTDFLQSSLHDYVRRERF</sequence>
<dbReference type="InterPro" id="IPR013087">
    <property type="entry name" value="Znf_C2H2_type"/>
</dbReference>